<dbReference type="AlphaFoldDB" id="A0AAD3THD6"/>
<keyword evidence="2" id="KW-1185">Reference proteome</keyword>
<accession>A0AAD3THD6</accession>
<organism evidence="1 2">
    <name type="scientific">Nepenthes gracilis</name>
    <name type="common">Slender pitcher plant</name>
    <dbReference type="NCBI Taxonomy" id="150966"/>
    <lineage>
        <taxon>Eukaryota</taxon>
        <taxon>Viridiplantae</taxon>
        <taxon>Streptophyta</taxon>
        <taxon>Embryophyta</taxon>
        <taxon>Tracheophyta</taxon>
        <taxon>Spermatophyta</taxon>
        <taxon>Magnoliopsida</taxon>
        <taxon>eudicotyledons</taxon>
        <taxon>Gunneridae</taxon>
        <taxon>Pentapetalae</taxon>
        <taxon>Caryophyllales</taxon>
        <taxon>Nepenthaceae</taxon>
        <taxon>Nepenthes</taxon>
    </lineage>
</organism>
<comment type="caution">
    <text evidence="1">The sequence shown here is derived from an EMBL/GenBank/DDBJ whole genome shotgun (WGS) entry which is preliminary data.</text>
</comment>
<protein>
    <submittedName>
        <fullName evidence="1">Uncharacterized protein</fullName>
    </submittedName>
</protein>
<dbReference type="Proteomes" id="UP001279734">
    <property type="component" value="Unassembled WGS sequence"/>
</dbReference>
<evidence type="ECO:0000313" key="1">
    <source>
        <dbReference type="EMBL" id="GMH29033.1"/>
    </source>
</evidence>
<reference evidence="1" key="1">
    <citation type="submission" date="2023-05" db="EMBL/GenBank/DDBJ databases">
        <title>Nepenthes gracilis genome sequencing.</title>
        <authorList>
            <person name="Fukushima K."/>
        </authorList>
    </citation>
    <scope>NUCLEOTIDE SEQUENCE</scope>
    <source>
        <strain evidence="1">SING2019-196</strain>
    </source>
</reference>
<proteinExistence type="predicted"/>
<name>A0AAD3THD6_NEPGR</name>
<dbReference type="EMBL" id="BSYO01000035">
    <property type="protein sequence ID" value="GMH29033.1"/>
    <property type="molecule type" value="Genomic_DNA"/>
</dbReference>
<evidence type="ECO:0000313" key="2">
    <source>
        <dbReference type="Proteomes" id="UP001279734"/>
    </source>
</evidence>
<gene>
    <name evidence="1" type="ORF">Nepgr_030876</name>
</gene>
<sequence length="110" mass="11582">MLVGSPPVDADVLLALNEWDTAAFAPGWVLALSGGGPVRWASSTGTAWMTADGFGCVVLSGGKSFAAIFEADLVILKWMVLCSLAIYSHSVGGILELDALLQWLNAEIMR</sequence>